<evidence type="ECO:0000259" key="17">
    <source>
        <dbReference type="PROSITE" id="PS50941"/>
    </source>
</evidence>
<keyword evidence="4 16" id="KW-0732">Signal</keyword>
<feature type="disulfide bond" evidence="14">
    <location>
        <begin position="33"/>
        <end position="46"/>
    </location>
</feature>
<keyword evidence="18" id="KW-1185">Reference proteome</keyword>
<feature type="disulfide bond" evidence="14">
    <location>
        <begin position="94"/>
        <end position="143"/>
    </location>
</feature>
<comment type="similarity">
    <text evidence="12">Belongs to the glycosyl hydrolase 19 family. Chitinase class IV subfamily.</text>
</comment>
<dbReference type="PROSITE" id="PS00774">
    <property type="entry name" value="CHITINASE_19_2"/>
    <property type="match status" value="1"/>
</dbReference>
<dbReference type="EC" id="3.2.1.14" evidence="2"/>
<dbReference type="RefSeq" id="XP_039133040.1">
    <property type="nucleotide sequence ID" value="XM_039277106.1"/>
</dbReference>
<evidence type="ECO:0000256" key="13">
    <source>
        <dbReference type="PIRSR" id="PIRSR001060-1"/>
    </source>
</evidence>
<evidence type="ECO:0000256" key="8">
    <source>
        <dbReference type="ARBA" id="ARBA00023157"/>
    </source>
</evidence>
<dbReference type="AlphaFoldDB" id="A0AB40C1X7"/>
<keyword evidence="9" id="KW-0119">Carbohydrate metabolism</keyword>
<sequence>MHAFTIKILETLLLAGVLSGLFSSSAKAQNCDCDLTIYCCSQWGYCGNGYDYCGPGCQAGPCETSCEGTGTLTVSDIVTQEFLDGITSQASADCAGNGFYSRSAFLEAASSFPDFGTTCTDDDRKREIAAYFAHVTHETGHFCYIEEINGQAYNYCQESQEYPCNPNKKYFGRGPLQLSWNYNYIPAGQDIGFDGLNDPDIVARDPVISFKTSLWFWMKRGVHNAIISGQGFGATIRIINGGLECDGGNPAQMMARVEYYKSYCAHLGVSPGNDLTCLTRTLAFSK</sequence>
<dbReference type="InterPro" id="IPR023346">
    <property type="entry name" value="Lysozyme-like_dom_sf"/>
</dbReference>
<dbReference type="CDD" id="cd00035">
    <property type="entry name" value="ChtBD1"/>
    <property type="match status" value="1"/>
</dbReference>
<dbReference type="CDD" id="cd00325">
    <property type="entry name" value="chitinase_GH19"/>
    <property type="match status" value="1"/>
</dbReference>
<dbReference type="Pfam" id="PF00187">
    <property type="entry name" value="Chitin_bind_1"/>
    <property type="match status" value="1"/>
</dbReference>
<evidence type="ECO:0000256" key="15">
    <source>
        <dbReference type="PROSITE-ProRule" id="PRU00261"/>
    </source>
</evidence>
<evidence type="ECO:0000256" key="7">
    <source>
        <dbReference type="ARBA" id="ARBA00023024"/>
    </source>
</evidence>
<dbReference type="PROSITE" id="PS50941">
    <property type="entry name" value="CHIT_BIND_I_2"/>
    <property type="match status" value="1"/>
</dbReference>
<feature type="domain" description="Chitin-binding type-1" evidence="17">
    <location>
        <begin position="28"/>
        <end position="64"/>
    </location>
</feature>
<feature type="active site" description="Proton donor" evidence="13">
    <location>
        <position position="138"/>
    </location>
</feature>
<protein>
    <recommendedName>
        <fullName evidence="2">chitinase</fullName>
        <ecNumber evidence="2">3.2.1.14</ecNumber>
    </recommendedName>
</protein>
<dbReference type="SUPFAM" id="SSF57016">
    <property type="entry name" value="Plant lectins/antimicrobial peptides"/>
    <property type="match status" value="1"/>
</dbReference>
<dbReference type="FunFam" id="1.10.530.10:FF:000052">
    <property type="entry name" value="Endochitinase PR4"/>
    <property type="match status" value="1"/>
</dbReference>
<feature type="disulfide bond" evidence="14">
    <location>
        <begin position="245"/>
        <end position="277"/>
    </location>
</feature>
<dbReference type="PROSITE" id="PS00026">
    <property type="entry name" value="CHIT_BIND_I_1"/>
    <property type="match status" value="1"/>
</dbReference>
<dbReference type="SUPFAM" id="SSF53955">
    <property type="entry name" value="Lysozyme-like"/>
    <property type="match status" value="1"/>
</dbReference>
<dbReference type="InterPro" id="IPR000726">
    <property type="entry name" value="Glyco_hydro_19_cat"/>
</dbReference>
<dbReference type="PIRSF" id="PIRSF001060">
    <property type="entry name" value="Endochitinase"/>
    <property type="match status" value="1"/>
</dbReference>
<feature type="disulfide bond" evidence="14 15">
    <location>
        <begin position="39"/>
        <end position="53"/>
    </location>
</feature>
<name>A0AB40C1X7_DIOCR</name>
<evidence type="ECO:0000256" key="9">
    <source>
        <dbReference type="ARBA" id="ARBA00023277"/>
    </source>
</evidence>
<evidence type="ECO:0000256" key="1">
    <source>
        <dbReference type="ARBA" id="ARBA00000822"/>
    </source>
</evidence>
<feature type="disulfide bond" evidence="14">
    <location>
        <begin position="156"/>
        <end position="164"/>
    </location>
</feature>
<dbReference type="GO" id="GO:0008843">
    <property type="term" value="F:endochitinase activity"/>
    <property type="evidence" value="ECO:0007669"/>
    <property type="project" value="UniProtKB-EC"/>
</dbReference>
<feature type="chain" id="PRO_5044190330" description="chitinase" evidence="16">
    <location>
        <begin position="29"/>
        <end position="286"/>
    </location>
</feature>
<evidence type="ECO:0000256" key="11">
    <source>
        <dbReference type="ARBA" id="ARBA00023326"/>
    </source>
</evidence>
<dbReference type="PROSITE" id="PS00773">
    <property type="entry name" value="CHITINASE_19_1"/>
    <property type="match status" value="1"/>
</dbReference>
<dbReference type="Proteomes" id="UP001515500">
    <property type="component" value="Chromosome 10"/>
</dbReference>
<feature type="signal peptide" evidence="16">
    <location>
        <begin position="1"/>
        <end position="28"/>
    </location>
</feature>
<dbReference type="InterPro" id="IPR001002">
    <property type="entry name" value="Chitin-bd_1"/>
</dbReference>
<dbReference type="InterPro" id="IPR036861">
    <property type="entry name" value="Endochitinase-like_sf"/>
</dbReference>
<dbReference type="Pfam" id="PF00182">
    <property type="entry name" value="Glyco_hydro_19"/>
    <property type="match status" value="1"/>
</dbReference>
<dbReference type="InterPro" id="IPR018371">
    <property type="entry name" value="Chitin-binding_1_CS"/>
</dbReference>
<evidence type="ECO:0000313" key="18">
    <source>
        <dbReference type="Proteomes" id="UP001515500"/>
    </source>
</evidence>
<evidence type="ECO:0000256" key="6">
    <source>
        <dbReference type="ARBA" id="ARBA00022821"/>
    </source>
</evidence>
<evidence type="ECO:0000313" key="19">
    <source>
        <dbReference type="RefSeq" id="XP_039133040.1"/>
    </source>
</evidence>
<dbReference type="Gene3D" id="3.30.20.10">
    <property type="entry name" value="Endochitinase, domain 2"/>
    <property type="match status" value="1"/>
</dbReference>
<evidence type="ECO:0000256" key="10">
    <source>
        <dbReference type="ARBA" id="ARBA00023295"/>
    </source>
</evidence>
<dbReference type="InterPro" id="IPR016283">
    <property type="entry name" value="Glyco_hydro_19"/>
</dbReference>
<evidence type="ECO:0000256" key="2">
    <source>
        <dbReference type="ARBA" id="ARBA00012729"/>
    </source>
</evidence>
<keyword evidence="11" id="KW-0624">Polysaccharide degradation</keyword>
<dbReference type="FunFam" id="3.30.20.10:FF:000001">
    <property type="entry name" value="Endochitinase (Chitinase)"/>
    <property type="match status" value="1"/>
</dbReference>
<comment type="catalytic activity">
    <reaction evidence="1">
        <text>Random endo-hydrolysis of N-acetyl-beta-D-glucosaminide (1-&gt;4)-beta-linkages in chitin and chitodextrins.</text>
        <dbReference type="EC" id="3.2.1.14"/>
    </reaction>
</comment>
<organism evidence="18 19">
    <name type="scientific">Dioscorea cayennensis subsp. rotundata</name>
    <name type="common">White Guinea yam</name>
    <name type="synonym">Dioscorea rotundata</name>
    <dbReference type="NCBI Taxonomy" id="55577"/>
    <lineage>
        <taxon>Eukaryota</taxon>
        <taxon>Viridiplantae</taxon>
        <taxon>Streptophyta</taxon>
        <taxon>Embryophyta</taxon>
        <taxon>Tracheophyta</taxon>
        <taxon>Spermatophyta</taxon>
        <taxon>Magnoliopsida</taxon>
        <taxon>Liliopsida</taxon>
        <taxon>Dioscoreales</taxon>
        <taxon>Dioscoreaceae</taxon>
        <taxon>Dioscorea</taxon>
    </lineage>
</organism>
<dbReference type="GO" id="GO:0006952">
    <property type="term" value="P:defense response"/>
    <property type="evidence" value="ECO:0007669"/>
    <property type="project" value="UniProtKB-KW"/>
</dbReference>
<dbReference type="GeneID" id="120270093"/>
<dbReference type="GO" id="GO:0000272">
    <property type="term" value="P:polysaccharide catabolic process"/>
    <property type="evidence" value="ECO:0007669"/>
    <property type="project" value="UniProtKB-KW"/>
</dbReference>
<keyword evidence="3 15" id="KW-0147">Chitin-binding</keyword>
<reference evidence="19" key="1">
    <citation type="submission" date="2025-08" db="UniProtKB">
        <authorList>
            <consortium name="RefSeq"/>
        </authorList>
    </citation>
    <scope>IDENTIFICATION</scope>
</reference>
<evidence type="ECO:0000256" key="12">
    <source>
        <dbReference type="ARBA" id="ARBA00061032"/>
    </source>
</evidence>
<evidence type="ECO:0000256" key="3">
    <source>
        <dbReference type="ARBA" id="ARBA00022669"/>
    </source>
</evidence>
<evidence type="ECO:0000256" key="16">
    <source>
        <dbReference type="SAM" id="SignalP"/>
    </source>
</evidence>
<dbReference type="PANTHER" id="PTHR22595:SF193">
    <property type="entry name" value="ENDOCHITINASE EP3"/>
    <property type="match status" value="1"/>
</dbReference>
<dbReference type="GO" id="GO:0006032">
    <property type="term" value="P:chitin catabolic process"/>
    <property type="evidence" value="ECO:0007669"/>
    <property type="project" value="UniProtKB-KW"/>
</dbReference>
<dbReference type="GO" id="GO:0008061">
    <property type="term" value="F:chitin binding"/>
    <property type="evidence" value="ECO:0007669"/>
    <property type="project" value="UniProtKB-UniRule"/>
</dbReference>
<evidence type="ECO:0000256" key="4">
    <source>
        <dbReference type="ARBA" id="ARBA00022729"/>
    </source>
</evidence>
<keyword evidence="7" id="KW-0146">Chitin degradation</keyword>
<keyword evidence="10" id="KW-0326">Glycosidase</keyword>
<keyword evidence="6" id="KW-0611">Plant defense</keyword>
<dbReference type="PANTHER" id="PTHR22595">
    <property type="entry name" value="CHITINASE-RELATED"/>
    <property type="match status" value="1"/>
</dbReference>
<evidence type="ECO:0000256" key="14">
    <source>
        <dbReference type="PIRSR" id="PIRSR001060-2"/>
    </source>
</evidence>
<proteinExistence type="inferred from homology"/>
<dbReference type="Gene3D" id="3.30.60.10">
    <property type="entry name" value="Endochitinase-like"/>
    <property type="match status" value="1"/>
</dbReference>
<keyword evidence="8 14" id="KW-1015">Disulfide bond</keyword>
<keyword evidence="5" id="KW-0378">Hydrolase</keyword>
<accession>A0AB40C1X7</accession>
<dbReference type="GO" id="GO:0016998">
    <property type="term" value="P:cell wall macromolecule catabolic process"/>
    <property type="evidence" value="ECO:0007669"/>
    <property type="project" value="InterPro"/>
</dbReference>
<evidence type="ECO:0000256" key="5">
    <source>
        <dbReference type="ARBA" id="ARBA00022801"/>
    </source>
</evidence>
<dbReference type="Gene3D" id="1.10.530.10">
    <property type="match status" value="1"/>
</dbReference>
<gene>
    <name evidence="19" type="primary">LOC120270093</name>
</gene>
<comment type="caution">
    <text evidence="15">Lacks conserved residue(s) required for the propagation of feature annotation.</text>
</comment>
<dbReference type="SMART" id="SM00270">
    <property type="entry name" value="ChtBD1"/>
    <property type="match status" value="1"/>
</dbReference>